<dbReference type="Proteomes" id="UP001054837">
    <property type="component" value="Unassembled WGS sequence"/>
</dbReference>
<proteinExistence type="predicted"/>
<protein>
    <submittedName>
        <fullName evidence="1">Uncharacterized protein</fullName>
    </submittedName>
</protein>
<reference evidence="1 2" key="1">
    <citation type="submission" date="2021-06" db="EMBL/GenBank/DDBJ databases">
        <title>Caerostris darwini draft genome.</title>
        <authorList>
            <person name="Kono N."/>
            <person name="Arakawa K."/>
        </authorList>
    </citation>
    <scope>NUCLEOTIDE SEQUENCE [LARGE SCALE GENOMIC DNA]</scope>
</reference>
<dbReference type="EMBL" id="BPLQ01006720">
    <property type="protein sequence ID" value="GIY24617.1"/>
    <property type="molecule type" value="Genomic_DNA"/>
</dbReference>
<dbReference type="AlphaFoldDB" id="A0AAV4RVY1"/>
<keyword evidence="2" id="KW-1185">Reference proteome</keyword>
<evidence type="ECO:0000313" key="2">
    <source>
        <dbReference type="Proteomes" id="UP001054837"/>
    </source>
</evidence>
<sequence>MVSYRNHFPKFVSVPTNSPYHPTDRDRTFAVTTLLMKRYQHIKHPRPPPRVLPETLFNVFITVCHSTDYDRRRKAVPNIPLKRISEWGGEVRSEDCEL</sequence>
<evidence type="ECO:0000313" key="1">
    <source>
        <dbReference type="EMBL" id="GIY24617.1"/>
    </source>
</evidence>
<name>A0AAV4RVY1_9ARAC</name>
<organism evidence="1 2">
    <name type="scientific">Caerostris darwini</name>
    <dbReference type="NCBI Taxonomy" id="1538125"/>
    <lineage>
        <taxon>Eukaryota</taxon>
        <taxon>Metazoa</taxon>
        <taxon>Ecdysozoa</taxon>
        <taxon>Arthropoda</taxon>
        <taxon>Chelicerata</taxon>
        <taxon>Arachnida</taxon>
        <taxon>Araneae</taxon>
        <taxon>Araneomorphae</taxon>
        <taxon>Entelegynae</taxon>
        <taxon>Araneoidea</taxon>
        <taxon>Araneidae</taxon>
        <taxon>Caerostris</taxon>
    </lineage>
</organism>
<comment type="caution">
    <text evidence="1">The sequence shown here is derived from an EMBL/GenBank/DDBJ whole genome shotgun (WGS) entry which is preliminary data.</text>
</comment>
<accession>A0AAV4RVY1</accession>
<gene>
    <name evidence="1" type="ORF">CDAR_401261</name>
</gene>